<organism evidence="2 3">
    <name type="scientific">Salix dunnii</name>
    <dbReference type="NCBI Taxonomy" id="1413687"/>
    <lineage>
        <taxon>Eukaryota</taxon>
        <taxon>Viridiplantae</taxon>
        <taxon>Streptophyta</taxon>
        <taxon>Embryophyta</taxon>
        <taxon>Tracheophyta</taxon>
        <taxon>Spermatophyta</taxon>
        <taxon>Magnoliopsida</taxon>
        <taxon>eudicotyledons</taxon>
        <taxon>Gunneridae</taxon>
        <taxon>Pentapetalae</taxon>
        <taxon>rosids</taxon>
        <taxon>fabids</taxon>
        <taxon>Malpighiales</taxon>
        <taxon>Salicaceae</taxon>
        <taxon>Saliceae</taxon>
        <taxon>Salix</taxon>
    </lineage>
</organism>
<gene>
    <name evidence="2" type="ORF">SADUNF_Sadunf08G0173700</name>
</gene>
<dbReference type="PANTHER" id="PTHR43358">
    <property type="entry name" value="ALPHA/BETA-HYDROLASE"/>
    <property type="match status" value="1"/>
</dbReference>
<dbReference type="Proteomes" id="UP000657918">
    <property type="component" value="Chromosome 8"/>
</dbReference>
<dbReference type="InterPro" id="IPR029058">
    <property type="entry name" value="AB_hydrolase_fold"/>
</dbReference>
<feature type="compositionally biased region" description="Polar residues" evidence="1">
    <location>
        <begin position="389"/>
        <end position="416"/>
    </location>
</feature>
<dbReference type="AlphaFoldDB" id="A0A835K0S3"/>
<dbReference type="Gene3D" id="3.40.50.1820">
    <property type="entry name" value="alpha/beta hydrolase"/>
    <property type="match status" value="1"/>
</dbReference>
<dbReference type="OrthoDB" id="10249433at2759"/>
<dbReference type="PANTHER" id="PTHR43358:SF4">
    <property type="entry name" value="ALPHA_BETA HYDROLASE FOLD-1 DOMAIN-CONTAINING PROTEIN"/>
    <property type="match status" value="1"/>
</dbReference>
<evidence type="ECO:0000313" key="2">
    <source>
        <dbReference type="EMBL" id="KAF9678070.1"/>
    </source>
</evidence>
<evidence type="ECO:0008006" key="4">
    <source>
        <dbReference type="Google" id="ProtNLM"/>
    </source>
</evidence>
<name>A0A835K0S3_9ROSI</name>
<evidence type="ECO:0000313" key="3">
    <source>
        <dbReference type="Proteomes" id="UP000657918"/>
    </source>
</evidence>
<evidence type="ECO:0000256" key="1">
    <source>
        <dbReference type="SAM" id="MobiDB-lite"/>
    </source>
</evidence>
<feature type="region of interest" description="Disordered" evidence="1">
    <location>
        <begin position="366"/>
        <end position="454"/>
    </location>
</feature>
<dbReference type="InterPro" id="IPR052920">
    <property type="entry name" value="DNA-binding_regulatory"/>
</dbReference>
<sequence>MGTAYLCFCSGCRVASEAAIVLLPLNIIVFTLDFSGSGLSGGDYKDDLMAVVDYLRQDGNVSLIGLCGRSVGAVTSLMYEVEDPSTAGMVLHSLFSDLVGLMMELVGTYRFPLPKFTVKFAIHHMRKAIQKKARFDIMDLNLNGWHLVRETRTLSNLREITTLHAPNFILIHEISFSTMSYNLPRMRLGEHTLKWCMITLVRIVGAHCTEQAVTQNHQLYQKVPLDIQHKDNQSEVEREEIGDDHLPSSSKIISFELSNGHPHGPHSPTTMDDDHYVEYQLDDVVGSPCDMEEEESVNLKHCICRMMFFLKFDLLCIFQMFMEAVIESLKDLELRHPKAGEQMASVGPASVKSSQKDNQDAYSIVKHGNPLKTLPTPTSVKQHMPLKTESASSSTVNHQNLATEDPSPDTSASSVVTPFDNPPSIMKSERVSTSSSSDTSGSVHGSTDTDFSDNTKATLTVEQNPANHLMDGLLCRWDFNLFRNGR</sequence>
<dbReference type="SUPFAM" id="SSF53474">
    <property type="entry name" value="alpha/beta-Hydrolases"/>
    <property type="match status" value="1"/>
</dbReference>
<proteinExistence type="predicted"/>
<comment type="caution">
    <text evidence="2">The sequence shown here is derived from an EMBL/GenBank/DDBJ whole genome shotgun (WGS) entry which is preliminary data.</text>
</comment>
<protein>
    <recommendedName>
        <fullName evidence="4">Serine aminopeptidase S33 domain-containing protein</fullName>
    </recommendedName>
</protein>
<reference evidence="2 3" key="1">
    <citation type="submission" date="2020-10" db="EMBL/GenBank/DDBJ databases">
        <title>Plant Genome Project.</title>
        <authorList>
            <person name="Zhang R.-G."/>
        </authorList>
    </citation>
    <scope>NUCLEOTIDE SEQUENCE [LARGE SCALE GENOMIC DNA]</scope>
    <source>
        <strain evidence="2">FAFU-HL-1</strain>
        <tissue evidence="2">Leaf</tissue>
    </source>
</reference>
<feature type="compositionally biased region" description="Low complexity" evidence="1">
    <location>
        <begin position="431"/>
        <end position="449"/>
    </location>
</feature>
<dbReference type="EMBL" id="JADGMS010000008">
    <property type="protein sequence ID" value="KAF9678070.1"/>
    <property type="molecule type" value="Genomic_DNA"/>
</dbReference>
<accession>A0A835K0S3</accession>
<keyword evidence="3" id="KW-1185">Reference proteome</keyword>